<evidence type="ECO:0000313" key="2">
    <source>
        <dbReference type="Proteomes" id="UP000826195"/>
    </source>
</evidence>
<comment type="caution">
    <text evidence="1">The sequence shown here is derived from an EMBL/GenBank/DDBJ whole genome shotgun (WGS) entry which is preliminary data.</text>
</comment>
<dbReference type="EMBL" id="JAHXZJ010002609">
    <property type="protein sequence ID" value="KAH0540183.1"/>
    <property type="molecule type" value="Genomic_DNA"/>
</dbReference>
<evidence type="ECO:0000313" key="1">
    <source>
        <dbReference type="EMBL" id="KAH0540183.1"/>
    </source>
</evidence>
<protein>
    <recommendedName>
        <fullName evidence="3">Polyprotein</fullName>
    </recommendedName>
</protein>
<name>A0AAV7I2X5_COTGL</name>
<organism evidence="1 2">
    <name type="scientific">Cotesia glomerata</name>
    <name type="common">Lepidopteran parasitic wasp</name>
    <name type="synonym">Apanteles glomeratus</name>
    <dbReference type="NCBI Taxonomy" id="32391"/>
    <lineage>
        <taxon>Eukaryota</taxon>
        <taxon>Metazoa</taxon>
        <taxon>Ecdysozoa</taxon>
        <taxon>Arthropoda</taxon>
        <taxon>Hexapoda</taxon>
        <taxon>Insecta</taxon>
        <taxon>Pterygota</taxon>
        <taxon>Neoptera</taxon>
        <taxon>Endopterygota</taxon>
        <taxon>Hymenoptera</taxon>
        <taxon>Apocrita</taxon>
        <taxon>Ichneumonoidea</taxon>
        <taxon>Braconidae</taxon>
        <taxon>Microgastrinae</taxon>
        <taxon>Cotesia</taxon>
    </lineage>
</organism>
<proteinExistence type="predicted"/>
<dbReference type="AlphaFoldDB" id="A0AAV7I2X5"/>
<sequence>MGLGFLDAVIVLWFRVDDPLPMKDQWDFAYNGLRSEYHQKFERYDLNIFDELTDAWMQVLHAVFRVQPAGKRLRESVKTGPELISRDVSGPMVDVEANMSNKSLPDIFNINIEPCGPVNQSLDAGSPPRCDVKQPTITDEDLTRQRHRCGNAFYRSREHREADWPTHQWNCLPIEERERIFLELADEVCPMQSEGDDVRPFIDVRIGEREIRALLDTGLTMTCVREVDELNWVYGCGARVRPDLETQQQ</sequence>
<reference evidence="1 2" key="1">
    <citation type="journal article" date="2021" name="J. Hered.">
        <title>A chromosome-level genome assembly of the parasitoid wasp, Cotesia glomerata (Hymenoptera: Braconidae).</title>
        <authorList>
            <person name="Pinto B.J."/>
            <person name="Weis J.J."/>
            <person name="Gamble T."/>
            <person name="Ode P.J."/>
            <person name="Paul R."/>
            <person name="Zaspel J.M."/>
        </authorList>
    </citation>
    <scope>NUCLEOTIDE SEQUENCE [LARGE SCALE GENOMIC DNA]</scope>
    <source>
        <strain evidence="1">CgM1</strain>
    </source>
</reference>
<dbReference type="SUPFAM" id="SSF144232">
    <property type="entry name" value="HIT/MYND zinc finger-like"/>
    <property type="match status" value="1"/>
</dbReference>
<gene>
    <name evidence="1" type="ORF">KQX54_014156</name>
</gene>
<dbReference type="Proteomes" id="UP000826195">
    <property type="component" value="Unassembled WGS sequence"/>
</dbReference>
<accession>A0AAV7I2X5</accession>
<keyword evidence="2" id="KW-1185">Reference proteome</keyword>
<evidence type="ECO:0008006" key="3">
    <source>
        <dbReference type="Google" id="ProtNLM"/>
    </source>
</evidence>